<accession>A0A1X7F4N1</accession>
<gene>
    <name evidence="3" type="ORF">SAMN02982989_2315</name>
</gene>
<keyword evidence="4" id="KW-1185">Reference proteome</keyword>
<evidence type="ECO:0000313" key="3">
    <source>
        <dbReference type="EMBL" id="SMF45847.1"/>
    </source>
</evidence>
<name>A0A1X7F4N1_9HYPH</name>
<dbReference type="OrthoDB" id="7299818at2"/>
<evidence type="ECO:0000259" key="2">
    <source>
        <dbReference type="Pfam" id="PF14415"/>
    </source>
</evidence>
<evidence type="ECO:0000256" key="1">
    <source>
        <dbReference type="SAM" id="SignalP"/>
    </source>
</evidence>
<protein>
    <recommendedName>
        <fullName evidence="2">DUF4424 domain-containing protein</fullName>
    </recommendedName>
</protein>
<proteinExistence type="predicted"/>
<dbReference type="STRING" id="464029.SAMN02982989_2315"/>
<feature type="chain" id="PRO_5013140914" description="DUF4424 domain-containing protein" evidence="1">
    <location>
        <begin position="24"/>
        <end position="335"/>
    </location>
</feature>
<feature type="signal peptide" evidence="1">
    <location>
        <begin position="1"/>
        <end position="23"/>
    </location>
</feature>
<dbReference type="Gene3D" id="2.60.40.3680">
    <property type="match status" value="1"/>
</dbReference>
<sequence length="335" mass="37160">MRWILIAGGLLSAASPTFAPAFANDTTAELTTGGLSYLQTSDVTMEQENLYISRKEVLVDYVFRNTGTSDFESIIAFPMPDVTGGSQSDIAYGDPESDNFLGFSVVQDGKQITPELQQRAIAVGVDRTDELVAHKVPLLPYSDKTYEALKSLPQDVKTRWIAEGLVYVDRYDAGKGWQEDLRPTWTLRSVYWWKTMFPAGKPVRVSHRYAPSVGGTVAMSFIDQGKPSTGYKDYVERYCIDDAFMKTAAKLEAAAGKSGPNYMEQWVSYILTTGANWGGPIGKFKLTIDKGRSQDYVSFCGNGIRKVGPTTFEMTAEDFYPEKDLHILFLTAADQ</sequence>
<dbReference type="EMBL" id="FXAF01000006">
    <property type="protein sequence ID" value="SMF45847.1"/>
    <property type="molecule type" value="Genomic_DNA"/>
</dbReference>
<feature type="domain" description="DUF4424" evidence="2">
    <location>
        <begin position="23"/>
        <end position="328"/>
    </location>
</feature>
<dbReference type="Pfam" id="PF14415">
    <property type="entry name" value="DUF4424"/>
    <property type="match status" value="1"/>
</dbReference>
<evidence type="ECO:0000313" key="4">
    <source>
        <dbReference type="Proteomes" id="UP000192903"/>
    </source>
</evidence>
<dbReference type="InterPro" id="IPR025538">
    <property type="entry name" value="DUF4424"/>
</dbReference>
<organism evidence="3 4">
    <name type="scientific">Xaviernesmea oryzae</name>
    <dbReference type="NCBI Taxonomy" id="464029"/>
    <lineage>
        <taxon>Bacteria</taxon>
        <taxon>Pseudomonadati</taxon>
        <taxon>Pseudomonadota</taxon>
        <taxon>Alphaproteobacteria</taxon>
        <taxon>Hyphomicrobiales</taxon>
        <taxon>Rhizobiaceae</taxon>
        <taxon>Rhizobium/Agrobacterium group</taxon>
        <taxon>Xaviernesmea</taxon>
    </lineage>
</organism>
<reference evidence="4" key="1">
    <citation type="submission" date="2017-04" db="EMBL/GenBank/DDBJ databases">
        <authorList>
            <person name="Varghese N."/>
            <person name="Submissions S."/>
        </authorList>
    </citation>
    <scope>NUCLEOTIDE SEQUENCE [LARGE SCALE GENOMIC DNA]</scope>
    <source>
        <strain evidence="4">B4P</strain>
    </source>
</reference>
<dbReference type="Proteomes" id="UP000192903">
    <property type="component" value="Unassembled WGS sequence"/>
</dbReference>
<dbReference type="RefSeq" id="WP_085422521.1">
    <property type="nucleotide sequence ID" value="NZ_FXAF01000006.1"/>
</dbReference>
<dbReference type="AlphaFoldDB" id="A0A1X7F4N1"/>
<keyword evidence="1" id="KW-0732">Signal</keyword>